<comment type="caution">
    <text evidence="6">The sequence shown here is derived from an EMBL/GenBank/DDBJ whole genome shotgun (WGS) entry which is preliminary data.</text>
</comment>
<keyword evidence="5" id="KW-0949">S-adenosyl-L-methionine</keyword>
<dbReference type="InterPro" id="IPR002903">
    <property type="entry name" value="RsmH"/>
</dbReference>
<dbReference type="GO" id="GO:0005737">
    <property type="term" value="C:cytoplasm"/>
    <property type="evidence" value="ECO:0007669"/>
    <property type="project" value="TreeGrafter"/>
</dbReference>
<dbReference type="GO" id="GO:0071424">
    <property type="term" value="F:rRNA (cytosine-N4-)-methyltransferase activity"/>
    <property type="evidence" value="ECO:0007669"/>
    <property type="project" value="TreeGrafter"/>
</dbReference>
<evidence type="ECO:0000256" key="3">
    <source>
        <dbReference type="ARBA" id="ARBA00022603"/>
    </source>
</evidence>
<evidence type="ECO:0000256" key="1">
    <source>
        <dbReference type="ARBA" id="ARBA00010396"/>
    </source>
</evidence>
<keyword evidence="2" id="KW-0698">rRNA processing</keyword>
<evidence type="ECO:0000313" key="7">
    <source>
        <dbReference type="Proteomes" id="UP000054262"/>
    </source>
</evidence>
<dbReference type="PANTHER" id="PTHR11265">
    <property type="entry name" value="S-ADENOSYL-METHYLTRANSFERASE MRAW"/>
    <property type="match status" value="1"/>
</dbReference>
<sequence length="213" mass="24369">MDLGISSPQVDNAERGFSFRLDGQLDMRMNQDHLETAADIVNSYDEAELIYILKVYGEERFAKRIARSIVAHRADVGRIEKTIQLAQIINKAVPKREPGKDPATRTFQALRIKVNQEIEEIEKALPIAFDLLNKNGRIAVISFHSLEDRVVKNFAKQQLETDLIPKYIPIKASEIRKSNLKKIGKLIIPSEIEIKENPRSRSAKLRVIERIEE</sequence>
<dbReference type="Gene3D" id="1.10.150.170">
    <property type="entry name" value="Putative methyltransferase TM0872, insert domain"/>
    <property type="match status" value="1"/>
</dbReference>
<dbReference type="AlphaFoldDB" id="A0P5J9"/>
<comment type="similarity">
    <text evidence="1">Belongs to the methyltransferase superfamily. RsmH family.</text>
</comment>
<proteinExistence type="inferred from homology"/>
<evidence type="ECO:0000256" key="5">
    <source>
        <dbReference type="ARBA" id="ARBA00022691"/>
    </source>
</evidence>
<evidence type="ECO:0000313" key="6">
    <source>
        <dbReference type="EMBL" id="EAV46809.1"/>
    </source>
</evidence>
<reference evidence="6 7" key="1">
    <citation type="submission" date="2006-11" db="EMBL/GenBank/DDBJ databases">
        <authorList>
            <person name="Giovannoni S."/>
            <person name="Vergin K."/>
            <person name="Ferriera S."/>
            <person name="Johnson J."/>
            <person name="Kravitz S."/>
            <person name="Beeson K."/>
            <person name="Sutton G."/>
            <person name="Rogers Y.-H."/>
            <person name="Friedman R."/>
            <person name="Frazier M."/>
            <person name="Venter J.C."/>
        </authorList>
    </citation>
    <scope>NUCLEOTIDE SEQUENCE [LARGE SCALE GENOMIC DNA]</scope>
    <source>
        <strain evidence="6 7">HTCC2181</strain>
    </source>
</reference>
<keyword evidence="4 6" id="KW-0808">Transferase</keyword>
<evidence type="ECO:0000256" key="2">
    <source>
        <dbReference type="ARBA" id="ARBA00022552"/>
    </source>
</evidence>
<dbReference type="Proteomes" id="UP000054262">
    <property type="component" value="Unassembled WGS sequence"/>
</dbReference>
<keyword evidence="3 6" id="KW-0489">Methyltransferase</keyword>
<protein>
    <submittedName>
        <fullName evidence="6">Methyltransferase</fullName>
    </submittedName>
</protein>
<organism evidence="6 7">
    <name type="scientific">Methylophilales bacterium HTCC2181</name>
    <dbReference type="NCBI Taxonomy" id="383631"/>
    <lineage>
        <taxon>Bacteria</taxon>
        <taxon>Pseudomonadati</taxon>
        <taxon>Pseudomonadota</taxon>
        <taxon>Betaproteobacteria</taxon>
        <taxon>Nitrosomonadales</taxon>
        <taxon>OM43 clade</taxon>
    </lineage>
</organism>
<dbReference type="PANTHER" id="PTHR11265:SF0">
    <property type="entry name" value="12S RRNA N4-METHYLCYTIDINE METHYLTRANSFERASE"/>
    <property type="match status" value="1"/>
</dbReference>
<keyword evidence="7" id="KW-1185">Reference proteome</keyword>
<dbReference type="GO" id="GO:0070475">
    <property type="term" value="P:rRNA base methylation"/>
    <property type="evidence" value="ECO:0007669"/>
    <property type="project" value="TreeGrafter"/>
</dbReference>
<dbReference type="NCBIfam" id="TIGR00006">
    <property type="entry name" value="16S rRNA (cytosine(1402)-N(4))-methyltransferase RsmH"/>
    <property type="match status" value="1"/>
</dbReference>
<accession>A0P5J9</accession>
<dbReference type="Pfam" id="PF01795">
    <property type="entry name" value="Methyltransf_5"/>
    <property type="match status" value="1"/>
</dbReference>
<gene>
    <name evidence="6" type="ORF">MB2181_02010</name>
</gene>
<dbReference type="FunFam" id="1.10.150.170:FF:000003">
    <property type="entry name" value="Ribosomal RNA small subunit methyltransferase H"/>
    <property type="match status" value="1"/>
</dbReference>
<dbReference type="EMBL" id="AAUX01000001">
    <property type="protein sequence ID" value="EAV46809.1"/>
    <property type="molecule type" value="Genomic_DNA"/>
</dbReference>
<dbReference type="SUPFAM" id="SSF81799">
    <property type="entry name" value="Putative methyltransferase TM0872, insert domain"/>
    <property type="match status" value="1"/>
</dbReference>
<dbReference type="InterPro" id="IPR029063">
    <property type="entry name" value="SAM-dependent_MTases_sf"/>
</dbReference>
<name>A0P5J9_9PROT</name>
<evidence type="ECO:0000256" key="4">
    <source>
        <dbReference type="ARBA" id="ARBA00022679"/>
    </source>
</evidence>
<dbReference type="Gene3D" id="3.40.50.150">
    <property type="entry name" value="Vaccinia Virus protein VP39"/>
    <property type="match status" value="1"/>
</dbReference>
<dbReference type="SUPFAM" id="SSF53335">
    <property type="entry name" value="S-adenosyl-L-methionine-dependent methyltransferases"/>
    <property type="match status" value="1"/>
</dbReference>
<dbReference type="InterPro" id="IPR023397">
    <property type="entry name" value="SAM-dep_MeTrfase_MraW_recog"/>
</dbReference>